<feature type="domain" description="Thioredoxin-like fold" evidence="1">
    <location>
        <begin position="5"/>
        <end position="73"/>
    </location>
</feature>
<keyword evidence="2" id="KW-0456">Lyase</keyword>
<gene>
    <name evidence="2" type="ORF">SPIROBIBN47_360008</name>
</gene>
<name>A0A3P3XLP0_9SPIR</name>
<dbReference type="EMBL" id="FWDM01000030">
    <property type="protein sequence ID" value="SLM14802.1"/>
    <property type="molecule type" value="Genomic_DNA"/>
</dbReference>
<proteinExistence type="predicted"/>
<accession>A0A3P3XLP0</accession>
<dbReference type="Gene3D" id="3.40.30.10">
    <property type="entry name" value="Glutaredoxin"/>
    <property type="match status" value="1"/>
</dbReference>
<dbReference type="Pfam" id="PF13192">
    <property type="entry name" value="Thioredoxin_3"/>
    <property type="match status" value="1"/>
</dbReference>
<reference evidence="2" key="1">
    <citation type="submission" date="2017-02" db="EMBL/GenBank/DDBJ databases">
        <authorList>
            <person name="Regsiter A."/>
            <person name="William W."/>
        </authorList>
    </citation>
    <scope>NUCLEOTIDE SEQUENCE</scope>
    <source>
        <strain evidence="2">Bib</strain>
    </source>
</reference>
<sequence>MGTMNITFLYFNGCPNSEPTLENLKTALAELNFDADLSIIEVKDPQQAASLGFLGSPSILVEGRDLETGRPPAGSAFSCRIYEIEGRRTGRLPKDYIKARLQSLAQTLG</sequence>
<dbReference type="AlphaFoldDB" id="A0A3P3XLP0"/>
<protein>
    <submittedName>
        <fullName evidence="2">Putative alkylmercury lyase</fullName>
    </submittedName>
</protein>
<organism evidence="2">
    <name type="scientific">uncultured spirochete</name>
    <dbReference type="NCBI Taxonomy" id="156406"/>
    <lineage>
        <taxon>Bacteria</taxon>
        <taxon>Pseudomonadati</taxon>
        <taxon>Spirochaetota</taxon>
        <taxon>Spirochaetia</taxon>
        <taxon>Spirochaetales</taxon>
        <taxon>environmental samples</taxon>
    </lineage>
</organism>
<dbReference type="GO" id="GO:0016829">
    <property type="term" value="F:lyase activity"/>
    <property type="evidence" value="ECO:0007669"/>
    <property type="project" value="UniProtKB-KW"/>
</dbReference>
<evidence type="ECO:0000313" key="2">
    <source>
        <dbReference type="EMBL" id="SLM14802.1"/>
    </source>
</evidence>
<evidence type="ECO:0000259" key="1">
    <source>
        <dbReference type="Pfam" id="PF13192"/>
    </source>
</evidence>
<dbReference type="InterPro" id="IPR012336">
    <property type="entry name" value="Thioredoxin-like_fold"/>
</dbReference>